<proteinExistence type="predicted"/>
<organism evidence="1 2">
    <name type="scientific">Asticcacaulis endophyticus</name>
    <dbReference type="NCBI Taxonomy" id="1395890"/>
    <lineage>
        <taxon>Bacteria</taxon>
        <taxon>Pseudomonadati</taxon>
        <taxon>Pseudomonadota</taxon>
        <taxon>Alphaproteobacteria</taxon>
        <taxon>Caulobacterales</taxon>
        <taxon>Caulobacteraceae</taxon>
        <taxon>Asticcacaulis</taxon>
    </lineage>
</organism>
<protein>
    <submittedName>
        <fullName evidence="1">Uncharacterized protein</fullName>
    </submittedName>
</protein>
<gene>
    <name evidence="1" type="ORF">GCM10011273_03130</name>
</gene>
<evidence type="ECO:0000313" key="1">
    <source>
        <dbReference type="EMBL" id="GGZ21724.1"/>
    </source>
</evidence>
<dbReference type="Gene3D" id="3.30.2000.20">
    <property type="match status" value="1"/>
</dbReference>
<name>A0A918PTS9_9CAUL</name>
<dbReference type="RefSeq" id="WP_189484613.1">
    <property type="nucleotide sequence ID" value="NZ_BMZB01000001.1"/>
</dbReference>
<reference evidence="1" key="2">
    <citation type="submission" date="2020-09" db="EMBL/GenBank/DDBJ databases">
        <authorList>
            <person name="Sun Q."/>
            <person name="Kim S."/>
        </authorList>
    </citation>
    <scope>NUCLEOTIDE SEQUENCE</scope>
    <source>
        <strain evidence="1">KCTC 32296</strain>
    </source>
</reference>
<dbReference type="EMBL" id="BMZB01000001">
    <property type="protein sequence ID" value="GGZ21724.1"/>
    <property type="molecule type" value="Genomic_DNA"/>
</dbReference>
<evidence type="ECO:0000313" key="2">
    <source>
        <dbReference type="Proteomes" id="UP000662572"/>
    </source>
</evidence>
<dbReference type="Pfam" id="PF13554">
    <property type="entry name" value="Phage_tail_terminator_5"/>
    <property type="match status" value="1"/>
</dbReference>
<dbReference type="Proteomes" id="UP000662572">
    <property type="component" value="Unassembled WGS sequence"/>
</dbReference>
<dbReference type="AlphaFoldDB" id="A0A918PTS9"/>
<sequence length="142" mass="15859">MATVETKIMAVLMARVGETLLEYPVTWGDDGFTPPIDGQKSLPYIIAENVPNVPDRITIGDSGKDNRQGILTLSLMAPVTMKWKLPVMVEKQGLMAAEFPKGFLPAFDGLRVRVTQSPRCVAPYRDDTNYRCPVQVRWQSFS</sequence>
<keyword evidence="2" id="KW-1185">Reference proteome</keyword>
<accession>A0A918PTS9</accession>
<dbReference type="InterPro" id="IPR025395">
    <property type="entry name" value="Phage_tail_terminator-like"/>
</dbReference>
<comment type="caution">
    <text evidence="1">The sequence shown here is derived from an EMBL/GenBank/DDBJ whole genome shotgun (WGS) entry which is preliminary data.</text>
</comment>
<reference evidence="1" key="1">
    <citation type="journal article" date="2014" name="Int. J. Syst. Evol. Microbiol.">
        <title>Complete genome sequence of Corynebacterium casei LMG S-19264T (=DSM 44701T), isolated from a smear-ripened cheese.</title>
        <authorList>
            <consortium name="US DOE Joint Genome Institute (JGI-PGF)"/>
            <person name="Walter F."/>
            <person name="Albersmeier A."/>
            <person name="Kalinowski J."/>
            <person name="Ruckert C."/>
        </authorList>
    </citation>
    <scope>NUCLEOTIDE SEQUENCE</scope>
    <source>
        <strain evidence="1">KCTC 32296</strain>
    </source>
</reference>